<name>A0A9P6I4A1_9PEZI</name>
<protein>
    <recommendedName>
        <fullName evidence="5">GPI-anchored protein</fullName>
    </recommendedName>
</protein>
<dbReference type="OrthoDB" id="5146670at2759"/>
<dbReference type="GeneID" id="62161132"/>
<evidence type="ECO:0000313" key="3">
    <source>
        <dbReference type="EMBL" id="KAF9877073.1"/>
    </source>
</evidence>
<accession>A0A9P6I4A1</accession>
<dbReference type="Proteomes" id="UP000781932">
    <property type="component" value="Unassembled WGS sequence"/>
</dbReference>
<dbReference type="EMBL" id="JAATWM020000015">
    <property type="protein sequence ID" value="KAF9877073.1"/>
    <property type="molecule type" value="Genomic_DNA"/>
</dbReference>
<comment type="caution">
    <text evidence="3">The sequence shown here is derived from an EMBL/GenBank/DDBJ whole genome shotgun (WGS) entry which is preliminary data.</text>
</comment>
<keyword evidence="2" id="KW-0732">Signal</keyword>
<evidence type="ECO:0000256" key="2">
    <source>
        <dbReference type="SAM" id="SignalP"/>
    </source>
</evidence>
<evidence type="ECO:0000256" key="1">
    <source>
        <dbReference type="SAM" id="MobiDB-lite"/>
    </source>
</evidence>
<feature type="region of interest" description="Disordered" evidence="1">
    <location>
        <begin position="156"/>
        <end position="175"/>
    </location>
</feature>
<evidence type="ECO:0000313" key="4">
    <source>
        <dbReference type="Proteomes" id="UP000781932"/>
    </source>
</evidence>
<dbReference type="AlphaFoldDB" id="A0A9P6I4A1"/>
<dbReference type="RefSeq" id="XP_038746534.1">
    <property type="nucleotide sequence ID" value="XM_038888058.1"/>
</dbReference>
<keyword evidence="4" id="KW-1185">Reference proteome</keyword>
<reference evidence="3" key="1">
    <citation type="submission" date="2020-03" db="EMBL/GenBank/DDBJ databases">
        <authorList>
            <person name="He L."/>
        </authorList>
    </citation>
    <scope>NUCLEOTIDE SEQUENCE</scope>
    <source>
        <strain evidence="3">CkLH20</strain>
    </source>
</reference>
<organism evidence="3 4">
    <name type="scientific">Colletotrichum karsti</name>
    <dbReference type="NCBI Taxonomy" id="1095194"/>
    <lineage>
        <taxon>Eukaryota</taxon>
        <taxon>Fungi</taxon>
        <taxon>Dikarya</taxon>
        <taxon>Ascomycota</taxon>
        <taxon>Pezizomycotina</taxon>
        <taxon>Sordariomycetes</taxon>
        <taxon>Hypocreomycetidae</taxon>
        <taxon>Glomerellales</taxon>
        <taxon>Glomerellaceae</taxon>
        <taxon>Colletotrichum</taxon>
        <taxon>Colletotrichum boninense species complex</taxon>
    </lineage>
</organism>
<gene>
    <name evidence="3" type="ORF">CkaCkLH20_05339</name>
</gene>
<sequence length="206" mass="20673">MLVVAAVGLVSTAVAQSPTKTEKTTVWLPPQSTGARESIYASVITAAPSSTEYLLACTTNFRSASSCSHFNGVTLTYGNQTMKVAFRTNTFDCKRGSAATCSVRSANNAAAESVISGSESASWLTAITIIDGHNKLNAAKATTSSTSTTPASAATSASVCKRASRPKGGSGDGGDGCSQATGGFANLPMLMAGLATAVAVGVAAFL</sequence>
<evidence type="ECO:0008006" key="5">
    <source>
        <dbReference type="Google" id="ProtNLM"/>
    </source>
</evidence>
<feature type="chain" id="PRO_5040467682" description="GPI-anchored protein" evidence="2">
    <location>
        <begin position="16"/>
        <end position="206"/>
    </location>
</feature>
<reference evidence="3" key="2">
    <citation type="submission" date="2020-11" db="EMBL/GenBank/DDBJ databases">
        <title>Whole genome sequencing of Colletotrichum sp.</title>
        <authorList>
            <person name="Li H."/>
        </authorList>
    </citation>
    <scope>NUCLEOTIDE SEQUENCE</scope>
    <source>
        <strain evidence="3">CkLH20</strain>
    </source>
</reference>
<feature type="signal peptide" evidence="2">
    <location>
        <begin position="1"/>
        <end position="15"/>
    </location>
</feature>
<proteinExistence type="predicted"/>